<evidence type="ECO:0000256" key="1">
    <source>
        <dbReference type="ARBA" id="ARBA00022737"/>
    </source>
</evidence>
<organism evidence="6 7">
    <name type="scientific">Talaromyces proteolyticus</name>
    <dbReference type="NCBI Taxonomy" id="1131652"/>
    <lineage>
        <taxon>Eukaryota</taxon>
        <taxon>Fungi</taxon>
        <taxon>Dikarya</taxon>
        <taxon>Ascomycota</taxon>
        <taxon>Pezizomycotina</taxon>
        <taxon>Eurotiomycetes</taxon>
        <taxon>Eurotiomycetidae</taxon>
        <taxon>Eurotiales</taxon>
        <taxon>Trichocomaceae</taxon>
        <taxon>Talaromyces</taxon>
        <taxon>Talaromyces sect. Bacilispori</taxon>
    </lineage>
</organism>
<dbReference type="InterPro" id="IPR000845">
    <property type="entry name" value="Nucleoside_phosphorylase_d"/>
</dbReference>
<feature type="repeat" description="ANK" evidence="2">
    <location>
        <begin position="1039"/>
        <end position="1063"/>
    </location>
</feature>
<name>A0AAD4KP74_9EURO</name>
<feature type="repeat" description="ANK" evidence="2">
    <location>
        <begin position="1163"/>
        <end position="1195"/>
    </location>
</feature>
<dbReference type="SMART" id="SM00248">
    <property type="entry name" value="ANK"/>
    <property type="match status" value="9"/>
</dbReference>
<evidence type="ECO:0000259" key="4">
    <source>
        <dbReference type="Pfam" id="PF22939"/>
    </source>
</evidence>
<dbReference type="GeneID" id="70250821"/>
<accession>A0AAD4KP74</accession>
<dbReference type="Proteomes" id="UP001201262">
    <property type="component" value="Unassembled WGS sequence"/>
</dbReference>
<feature type="repeat" description="ANK" evidence="2">
    <location>
        <begin position="1130"/>
        <end position="1162"/>
    </location>
</feature>
<dbReference type="Pfam" id="PF13637">
    <property type="entry name" value="Ank_4"/>
    <property type="match status" value="1"/>
</dbReference>
<dbReference type="GO" id="GO:0003824">
    <property type="term" value="F:catalytic activity"/>
    <property type="evidence" value="ECO:0007669"/>
    <property type="project" value="InterPro"/>
</dbReference>
<feature type="domain" description="GPI inositol-deacylase winged helix" evidence="4">
    <location>
        <begin position="682"/>
        <end position="770"/>
    </location>
</feature>
<protein>
    <recommendedName>
        <fullName evidence="8">Nucleoside phosphorylase domain-containing protein</fullName>
    </recommendedName>
</protein>
<evidence type="ECO:0000259" key="5">
    <source>
        <dbReference type="Pfam" id="PF24883"/>
    </source>
</evidence>
<dbReference type="InterPro" id="IPR027417">
    <property type="entry name" value="P-loop_NTPase"/>
</dbReference>
<dbReference type="InterPro" id="IPR036770">
    <property type="entry name" value="Ankyrin_rpt-contain_sf"/>
</dbReference>
<dbReference type="InterPro" id="IPR035994">
    <property type="entry name" value="Nucleoside_phosphorylase_sf"/>
</dbReference>
<dbReference type="InterPro" id="IPR054471">
    <property type="entry name" value="GPIID_WHD"/>
</dbReference>
<sequence>MKKRKLENMLFQSTSRRFPEAPPKGQHDFQIAIICALSVEASAVIASFDVVWPDQKYNKAPGDSNTYSFGAIGNYNIVLVHMSNIGKVAAATAATSLLLSFRNIQLALVVGVCGGVPFGQQKQDTNIFLGDVVVSKGLIQYDLRKQLANHRIERKDANWDTLPRPGPMARGVLAKLQTVEVWNAVSNKISEHFSEVQQKLGGELTYPELIIEDKLFRSTYQHKHHASSQCAQCANGDGGENICDDSLTMTCGELQCNEQELIVRKRPSQSSTPAIHVGMIASGDTVMKSGTDRDSIAFQDDIIAFDMEGAGVWEKFPSVLVVKGVCDYADSHKNKRWQLYAAAAAATATKSFLMTFGTDFLTTPLPTELFPCSEPDFTDRKIKVLKELRKSPYQDRKDINEDRIEGTCKWFVDHQLFRNWLEGKSLNVLWVSADPGCGKSVLIKYLVDSVLPTTGLRITSYFFFKDDFDDQRNIVTALCCILRQLFWQKRFLFTEKILEQFEAGGDKLTNSFSELWDILIATARNHDGEIVCLLDAIDECDEKGRSQLQRALFNLHRTGKELNLKFLLTSRPYSAIRRGFVHSESPEMPCIHLQGESEDEIQKISKEIDIFIKVKVRLTGIKLMLEEDEQEFLLQELMRVPNRTYLWVHLILDLIDHKDDIDKIGIIEATSHLPKTLNEAYEKILSRSRDSEAAKRLLHVVVAAGRPLTLKEMNVALALREGHRSFNDLQLKSEERFREIIRDLCGLFVTVIDSRIYLIHQTAKEFLIQNYEYNQVTRQVFQWKGSLWPQDSHRTLFDICIRYLFLAEWESYPLHHDKLLLRGIDNQAFLDYVAEYWTFHMREANVEVGDVIPSLLEVCDPHSSRCQVWFNIYWLKVHKDTPNNFTTLMVASYFGLNPIVKYLLENGEKRNTNIKDGKYGRSALSWAAGNGFSLTVKLLIHPYRTSGSRSKVFLPPWQVEIDSVDNYSQTPLSHAAWNGHADIVRQLLDAGAEIVSTDSIGGTPLSYAICNGHEAVVQLLVKGERTSKSDIIKSLHFPAVELGHEAVVRLLFENGADPNWKDSSGHTVLSLAAKRGYVAIVRQLLDYGAKPITNDFHYQSSLLWAVWYNYEDIVKLLLDEGDDPNNHDSYKRTPLVWAAGHGHENVVEILLKHGANPNKGDCCGQTPLFHATWNGHSAVVELLLKYGGDAKMEDVCGGTPLSWAREKQDWEIVELLEKALTT</sequence>
<dbReference type="GO" id="GO:0009116">
    <property type="term" value="P:nucleoside metabolic process"/>
    <property type="evidence" value="ECO:0007669"/>
    <property type="project" value="InterPro"/>
</dbReference>
<keyword evidence="2" id="KW-0040">ANK repeat</keyword>
<dbReference type="PROSITE" id="PS50088">
    <property type="entry name" value="ANK_REPEAT"/>
    <property type="match status" value="6"/>
</dbReference>
<dbReference type="InterPro" id="IPR002110">
    <property type="entry name" value="Ankyrin_rpt"/>
</dbReference>
<keyword evidence="1" id="KW-0677">Repeat</keyword>
<dbReference type="EMBL" id="JAJTJA010000007">
    <property type="protein sequence ID" value="KAH8696324.1"/>
    <property type="molecule type" value="Genomic_DNA"/>
</dbReference>
<dbReference type="AlphaFoldDB" id="A0AAD4KP74"/>
<dbReference type="Pfam" id="PF24883">
    <property type="entry name" value="NPHP3_N"/>
    <property type="match status" value="1"/>
</dbReference>
<dbReference type="Gene3D" id="1.25.40.20">
    <property type="entry name" value="Ankyrin repeat-containing domain"/>
    <property type="match status" value="4"/>
</dbReference>
<proteinExistence type="predicted"/>
<dbReference type="Pfam" id="PF22939">
    <property type="entry name" value="WHD_GPIID"/>
    <property type="match status" value="1"/>
</dbReference>
<dbReference type="SUPFAM" id="SSF48403">
    <property type="entry name" value="Ankyrin repeat"/>
    <property type="match status" value="1"/>
</dbReference>
<feature type="repeat" description="ANK" evidence="2">
    <location>
        <begin position="967"/>
        <end position="999"/>
    </location>
</feature>
<comment type="caution">
    <text evidence="6">The sequence shown here is derived from an EMBL/GenBank/DDBJ whole genome shotgun (WGS) entry which is preliminary data.</text>
</comment>
<dbReference type="Gene3D" id="3.40.50.1580">
    <property type="entry name" value="Nucleoside phosphorylase domain"/>
    <property type="match status" value="1"/>
</dbReference>
<dbReference type="InterPro" id="IPR056884">
    <property type="entry name" value="NPHP3-like_N"/>
</dbReference>
<dbReference type="Pfam" id="PF01048">
    <property type="entry name" value="PNP_UDP_1"/>
    <property type="match status" value="1"/>
</dbReference>
<evidence type="ECO:0000313" key="7">
    <source>
        <dbReference type="Proteomes" id="UP001201262"/>
    </source>
</evidence>
<feature type="domain" description="Nephrocystin 3-like N-terminal" evidence="5">
    <location>
        <begin position="406"/>
        <end position="571"/>
    </location>
</feature>
<evidence type="ECO:0000313" key="6">
    <source>
        <dbReference type="EMBL" id="KAH8696324.1"/>
    </source>
</evidence>
<dbReference type="SUPFAM" id="SSF53167">
    <property type="entry name" value="Purine and uridine phosphorylases"/>
    <property type="match status" value="1"/>
</dbReference>
<feature type="domain" description="Nucleoside phosphorylase" evidence="3">
    <location>
        <begin position="31"/>
        <end position="163"/>
    </location>
</feature>
<dbReference type="Pfam" id="PF12796">
    <property type="entry name" value="Ank_2"/>
    <property type="match status" value="3"/>
</dbReference>
<dbReference type="Gene3D" id="3.40.50.300">
    <property type="entry name" value="P-loop containing nucleotide triphosphate hydrolases"/>
    <property type="match status" value="1"/>
</dbReference>
<feature type="repeat" description="ANK" evidence="2">
    <location>
        <begin position="1097"/>
        <end position="1129"/>
    </location>
</feature>
<evidence type="ECO:0000256" key="2">
    <source>
        <dbReference type="PROSITE-ProRule" id="PRU00023"/>
    </source>
</evidence>
<dbReference type="PANTHER" id="PTHR46082">
    <property type="entry name" value="ATP/GTP-BINDING PROTEIN-RELATED"/>
    <property type="match status" value="1"/>
</dbReference>
<dbReference type="SUPFAM" id="SSF52540">
    <property type="entry name" value="P-loop containing nucleoside triphosphate hydrolases"/>
    <property type="match status" value="1"/>
</dbReference>
<dbReference type="InterPro" id="IPR053137">
    <property type="entry name" value="NLR-like"/>
</dbReference>
<evidence type="ECO:0000259" key="3">
    <source>
        <dbReference type="Pfam" id="PF01048"/>
    </source>
</evidence>
<reference evidence="6" key="1">
    <citation type="submission" date="2021-12" db="EMBL/GenBank/DDBJ databases">
        <title>Convergent genome expansion in fungi linked to evolution of root-endophyte symbiosis.</title>
        <authorList>
            <consortium name="DOE Joint Genome Institute"/>
            <person name="Ke Y.-H."/>
            <person name="Bonito G."/>
            <person name="Liao H.-L."/>
            <person name="Looney B."/>
            <person name="Rojas-Flechas A."/>
            <person name="Nash J."/>
            <person name="Hameed K."/>
            <person name="Schadt C."/>
            <person name="Martin F."/>
            <person name="Crous P.W."/>
            <person name="Miettinen O."/>
            <person name="Magnuson J.K."/>
            <person name="Labbe J."/>
            <person name="Jacobson D."/>
            <person name="Doktycz M.J."/>
            <person name="Veneault-Fourrey C."/>
            <person name="Kuo A."/>
            <person name="Mondo S."/>
            <person name="Calhoun S."/>
            <person name="Riley R."/>
            <person name="Ohm R."/>
            <person name="LaButti K."/>
            <person name="Andreopoulos B."/>
            <person name="Pangilinan J."/>
            <person name="Nolan M."/>
            <person name="Tritt A."/>
            <person name="Clum A."/>
            <person name="Lipzen A."/>
            <person name="Daum C."/>
            <person name="Barry K."/>
            <person name="Grigoriev I.V."/>
            <person name="Vilgalys R."/>
        </authorList>
    </citation>
    <scope>NUCLEOTIDE SEQUENCE</scope>
    <source>
        <strain evidence="6">PMI_201</strain>
    </source>
</reference>
<dbReference type="PANTHER" id="PTHR46082:SF6">
    <property type="entry name" value="AAA+ ATPASE DOMAIN-CONTAINING PROTEIN-RELATED"/>
    <property type="match status" value="1"/>
</dbReference>
<gene>
    <name evidence="6" type="ORF">BGW36DRAFT_428337</name>
</gene>
<feature type="repeat" description="ANK" evidence="2">
    <location>
        <begin position="1064"/>
        <end position="1096"/>
    </location>
</feature>
<keyword evidence="7" id="KW-1185">Reference proteome</keyword>
<dbReference type="RefSeq" id="XP_046071262.1">
    <property type="nucleotide sequence ID" value="XM_046220534.1"/>
</dbReference>
<evidence type="ECO:0008006" key="8">
    <source>
        <dbReference type="Google" id="ProtNLM"/>
    </source>
</evidence>
<dbReference type="PROSITE" id="PS50297">
    <property type="entry name" value="ANK_REP_REGION"/>
    <property type="match status" value="4"/>
</dbReference>